<proteinExistence type="inferred from homology"/>
<dbReference type="EMBL" id="JASPKZ010009205">
    <property type="protein sequence ID" value="KAJ9577929.1"/>
    <property type="molecule type" value="Genomic_DNA"/>
</dbReference>
<dbReference type="InterPro" id="IPR011990">
    <property type="entry name" value="TPR-like_helical_dom_sf"/>
</dbReference>
<keyword evidence="2" id="KW-0802">TPR repeat</keyword>
<dbReference type="SUPFAM" id="SSF48452">
    <property type="entry name" value="TPR-like"/>
    <property type="match status" value="1"/>
</dbReference>
<sequence length="115" mass="12581">MLLALVLKNLGDYDNARHAFEQAAKLNKTDASVALNYAVLLNLMGEKEKAAAQLRRFQELAEGSSELDQELLLVAQNLSKSLTTNTETEGDNVEKSDPSKPESGDEDEEMDPDAV</sequence>
<dbReference type="GO" id="GO:0061512">
    <property type="term" value="P:protein localization to cilium"/>
    <property type="evidence" value="ECO:0007669"/>
    <property type="project" value="TreeGrafter"/>
</dbReference>
<dbReference type="GO" id="GO:0060271">
    <property type="term" value="P:cilium assembly"/>
    <property type="evidence" value="ECO:0007669"/>
    <property type="project" value="TreeGrafter"/>
</dbReference>
<evidence type="ECO:0000256" key="4">
    <source>
        <dbReference type="SAM" id="MobiDB-lite"/>
    </source>
</evidence>
<dbReference type="PANTHER" id="PTHR44186">
    <property type="match status" value="1"/>
</dbReference>
<evidence type="ECO:0000313" key="5">
    <source>
        <dbReference type="EMBL" id="KAJ9577929.1"/>
    </source>
</evidence>
<dbReference type="PANTHER" id="PTHR44186:SF1">
    <property type="entry name" value="BARDET-BIEDL SYNDROME 4 PROTEIN"/>
    <property type="match status" value="1"/>
</dbReference>
<evidence type="ECO:0000256" key="2">
    <source>
        <dbReference type="ARBA" id="ARBA00022803"/>
    </source>
</evidence>
<keyword evidence="6" id="KW-1185">Reference proteome</keyword>
<evidence type="ECO:0000256" key="3">
    <source>
        <dbReference type="ARBA" id="ARBA00023778"/>
    </source>
</evidence>
<accession>A0AAD7ZCB6</accession>
<organism evidence="5 6">
    <name type="scientific">Diploptera punctata</name>
    <name type="common">Pacific beetle cockroach</name>
    <dbReference type="NCBI Taxonomy" id="6984"/>
    <lineage>
        <taxon>Eukaryota</taxon>
        <taxon>Metazoa</taxon>
        <taxon>Ecdysozoa</taxon>
        <taxon>Arthropoda</taxon>
        <taxon>Hexapoda</taxon>
        <taxon>Insecta</taxon>
        <taxon>Pterygota</taxon>
        <taxon>Neoptera</taxon>
        <taxon>Polyneoptera</taxon>
        <taxon>Dictyoptera</taxon>
        <taxon>Blattodea</taxon>
        <taxon>Blaberoidea</taxon>
        <taxon>Blaberidae</taxon>
        <taxon>Diplopterinae</taxon>
        <taxon>Diploptera</taxon>
    </lineage>
</organism>
<protein>
    <submittedName>
        <fullName evidence="5">Uncharacterized protein</fullName>
    </submittedName>
</protein>
<dbReference type="Gene3D" id="1.25.40.10">
    <property type="entry name" value="Tetratricopeptide repeat domain"/>
    <property type="match status" value="1"/>
</dbReference>
<comment type="caution">
    <text evidence="5">The sequence shown here is derived from an EMBL/GenBank/DDBJ whole genome shotgun (WGS) entry which is preliminary data.</text>
</comment>
<reference evidence="5" key="2">
    <citation type="submission" date="2023-05" db="EMBL/GenBank/DDBJ databases">
        <authorList>
            <person name="Fouks B."/>
        </authorList>
    </citation>
    <scope>NUCLEOTIDE SEQUENCE</scope>
    <source>
        <strain evidence="5">Stay&amp;Tobe</strain>
        <tissue evidence="5">Testes</tissue>
    </source>
</reference>
<feature type="compositionally biased region" description="Basic and acidic residues" evidence="4">
    <location>
        <begin position="92"/>
        <end position="103"/>
    </location>
</feature>
<comment type="similarity">
    <text evidence="3">Belongs to the BBS4 family.</text>
</comment>
<dbReference type="Pfam" id="PF07719">
    <property type="entry name" value="TPR_2"/>
    <property type="match status" value="1"/>
</dbReference>
<feature type="compositionally biased region" description="Acidic residues" evidence="4">
    <location>
        <begin position="104"/>
        <end position="115"/>
    </location>
</feature>
<reference evidence="5" key="1">
    <citation type="journal article" date="2023" name="IScience">
        <title>Live-bearing cockroach genome reveals convergent evolutionary mechanisms linked to viviparity in insects and beyond.</title>
        <authorList>
            <person name="Fouks B."/>
            <person name="Harrison M.C."/>
            <person name="Mikhailova A.A."/>
            <person name="Marchal E."/>
            <person name="English S."/>
            <person name="Carruthers M."/>
            <person name="Jennings E.C."/>
            <person name="Chiamaka E.L."/>
            <person name="Frigard R.A."/>
            <person name="Pippel M."/>
            <person name="Attardo G.M."/>
            <person name="Benoit J.B."/>
            <person name="Bornberg-Bauer E."/>
            <person name="Tobe S.S."/>
        </authorList>
    </citation>
    <scope>NUCLEOTIDE SEQUENCE</scope>
    <source>
        <strain evidence="5">Stay&amp;Tobe</strain>
    </source>
</reference>
<feature type="region of interest" description="Disordered" evidence="4">
    <location>
        <begin position="81"/>
        <end position="115"/>
    </location>
</feature>
<dbReference type="Proteomes" id="UP001233999">
    <property type="component" value="Unassembled WGS sequence"/>
</dbReference>
<evidence type="ECO:0000256" key="1">
    <source>
        <dbReference type="ARBA" id="ARBA00022737"/>
    </source>
</evidence>
<keyword evidence="1" id="KW-0677">Repeat</keyword>
<name>A0AAD7ZCB6_DIPPU</name>
<dbReference type="AlphaFoldDB" id="A0AAD7ZCB6"/>
<gene>
    <name evidence="5" type="ORF">L9F63_025211</name>
</gene>
<dbReference type="InterPro" id="IPR013105">
    <property type="entry name" value="TPR_2"/>
</dbReference>
<evidence type="ECO:0000313" key="6">
    <source>
        <dbReference type="Proteomes" id="UP001233999"/>
    </source>
</evidence>
<dbReference type="GO" id="GO:0036064">
    <property type="term" value="C:ciliary basal body"/>
    <property type="evidence" value="ECO:0007669"/>
    <property type="project" value="TreeGrafter"/>
</dbReference>